<organism evidence="2 3">
    <name type="scientific">Akkermansia muciniphila</name>
    <dbReference type="NCBI Taxonomy" id="239935"/>
    <lineage>
        <taxon>Bacteria</taxon>
        <taxon>Pseudomonadati</taxon>
        <taxon>Verrucomicrobiota</taxon>
        <taxon>Verrucomicrobiia</taxon>
        <taxon>Verrucomicrobiales</taxon>
        <taxon>Akkermansiaceae</taxon>
        <taxon>Akkermansia</taxon>
    </lineage>
</organism>
<dbReference type="Proteomes" id="UP000235914">
    <property type="component" value="Unassembled WGS sequence"/>
</dbReference>
<accession>A0AAP8NKA8</accession>
<dbReference type="InterPro" id="IPR011737">
    <property type="entry name" value="CHP02206_TP0381"/>
</dbReference>
<evidence type="ECO:0000256" key="1">
    <source>
        <dbReference type="SAM" id="Phobius"/>
    </source>
</evidence>
<feature type="transmembrane region" description="Helical" evidence="1">
    <location>
        <begin position="12"/>
        <end position="32"/>
    </location>
</feature>
<evidence type="ECO:0000313" key="3">
    <source>
        <dbReference type="Proteomes" id="UP000235914"/>
    </source>
</evidence>
<reference evidence="2 3" key="1">
    <citation type="journal article" date="2017" name="BMC Genomics">
        <title>Genome sequencing of 39 Akkermansia muciniphila isolates reveals its population structure, genomic and functional diverisity, and global distribution in mammalian gut microbiotas.</title>
        <authorList>
            <person name="Guo X."/>
            <person name="Li S."/>
            <person name="Zhang J."/>
            <person name="Wu F."/>
            <person name="Li X."/>
            <person name="Wu D."/>
            <person name="Zhang M."/>
            <person name="Ou Z."/>
            <person name="Jie Z."/>
            <person name="Yan Q."/>
            <person name="Li P."/>
            <person name="Yi J."/>
            <person name="Peng Y."/>
        </authorList>
    </citation>
    <scope>NUCLEOTIDE SEQUENCE [LARGE SCALE GENOMIC DNA]</scope>
    <source>
        <strain evidence="2 3">GP43</strain>
    </source>
</reference>
<feature type="transmembrane region" description="Helical" evidence="1">
    <location>
        <begin position="155"/>
        <end position="175"/>
    </location>
</feature>
<dbReference type="Pfam" id="PF14808">
    <property type="entry name" value="TMEM164"/>
    <property type="match status" value="1"/>
</dbReference>
<feature type="transmembrane region" description="Helical" evidence="1">
    <location>
        <begin position="130"/>
        <end position="148"/>
    </location>
</feature>
<feature type="transmembrane region" description="Helical" evidence="1">
    <location>
        <begin position="258"/>
        <end position="278"/>
    </location>
</feature>
<protein>
    <submittedName>
        <fullName evidence="2">TIGR02206 family membrane protein</fullName>
    </submittedName>
</protein>
<gene>
    <name evidence="2" type="ORF">CXU09_09270</name>
</gene>
<feature type="transmembrane region" description="Helical" evidence="1">
    <location>
        <begin position="216"/>
        <end position="234"/>
    </location>
</feature>
<feature type="transmembrane region" description="Helical" evidence="1">
    <location>
        <begin position="181"/>
        <end position="204"/>
    </location>
</feature>
<evidence type="ECO:0000313" key="2">
    <source>
        <dbReference type="EMBL" id="PNC54718.1"/>
    </source>
</evidence>
<keyword evidence="1" id="KW-0472">Membrane</keyword>
<dbReference type="AlphaFoldDB" id="A0AAP8NKA8"/>
<feature type="transmembrane region" description="Helical" evidence="1">
    <location>
        <begin position="97"/>
        <end position="118"/>
    </location>
</feature>
<comment type="caution">
    <text evidence="2">The sequence shown here is derived from an EMBL/GenBank/DDBJ whole genome shotgun (WGS) entry which is preliminary data.</text>
</comment>
<proteinExistence type="predicted"/>
<name>A0AAP8NKA8_9BACT</name>
<sequence>MPCAASCCTRRAGMRILLPAWSVPYVFCVLRWRLSAPNFMRARNLLLLVDGFFMTGEMAPLFVRWSLPHWAALGIVALAAGGLLWGCRRLRMESRLLVGKILGGVFLLTFLMETFGRIVREHWEPWQDRLPLHFCSLMALVCFIALWFRTPWACAVAYFGVLTASVQGLITPMLHDGFPSAAFFAFFVGHGLLLISALYLPAVLQWRARPWDDMRALGLCDAYLVLIIPVNIWLDTNYGFTRYAPAGTVLEYFGSAPWYLLTLQIPALVLLRLLYLTVRVRKK</sequence>
<dbReference type="EMBL" id="PJKN01000005">
    <property type="protein sequence ID" value="PNC54718.1"/>
    <property type="molecule type" value="Genomic_DNA"/>
</dbReference>
<keyword evidence="1" id="KW-0812">Transmembrane</keyword>
<dbReference type="NCBIfam" id="TIGR02206">
    <property type="entry name" value="intg_mem_TP0381"/>
    <property type="match status" value="1"/>
</dbReference>
<keyword evidence="1" id="KW-1133">Transmembrane helix</keyword>
<feature type="transmembrane region" description="Helical" evidence="1">
    <location>
        <begin position="69"/>
        <end position="85"/>
    </location>
</feature>